<dbReference type="InterPro" id="IPR029062">
    <property type="entry name" value="Class_I_gatase-like"/>
</dbReference>
<dbReference type="InterPro" id="IPR013780">
    <property type="entry name" value="Glyco_hydro_b"/>
</dbReference>
<dbReference type="SUPFAM" id="SSF52317">
    <property type="entry name" value="Class I glutamine amidotransferase-like"/>
    <property type="match status" value="1"/>
</dbReference>
<protein>
    <recommendedName>
        <fullName evidence="3">beta-galactosidase</fullName>
        <ecNumber evidence="3">3.2.1.23</ecNumber>
    </recommendedName>
</protein>
<evidence type="ECO:0000313" key="11">
    <source>
        <dbReference type="Proteomes" id="UP000011205"/>
    </source>
</evidence>
<dbReference type="Pfam" id="PF08533">
    <property type="entry name" value="Glyco_hydro_42C"/>
    <property type="match status" value="1"/>
</dbReference>
<evidence type="ECO:0000256" key="4">
    <source>
        <dbReference type="ARBA" id="ARBA00022801"/>
    </source>
</evidence>
<dbReference type="GO" id="GO:0004565">
    <property type="term" value="F:beta-galactosidase activity"/>
    <property type="evidence" value="ECO:0007669"/>
    <property type="project" value="UniProtKB-EC"/>
</dbReference>
<dbReference type="AlphaFoldDB" id="L8PPR1"/>
<dbReference type="PANTHER" id="PTHR36447:SF1">
    <property type="entry name" value="BETA-GALACTOSIDASE GANA"/>
    <property type="match status" value="1"/>
</dbReference>
<evidence type="ECO:0000256" key="2">
    <source>
        <dbReference type="ARBA" id="ARBA00005940"/>
    </source>
</evidence>
<dbReference type="Gene3D" id="2.60.40.1180">
    <property type="entry name" value="Golgi alpha-mannosidase II"/>
    <property type="match status" value="1"/>
</dbReference>
<dbReference type="InterPro" id="IPR013739">
    <property type="entry name" value="Beta_galactosidase_C"/>
</dbReference>
<name>L8PPR1_STRVR</name>
<keyword evidence="4" id="KW-0378">Hydrolase</keyword>
<feature type="domain" description="Beta-galactosidase trimerisation" evidence="8">
    <location>
        <begin position="108"/>
        <end position="314"/>
    </location>
</feature>
<dbReference type="GO" id="GO:0009341">
    <property type="term" value="C:beta-galactosidase complex"/>
    <property type="evidence" value="ECO:0007669"/>
    <property type="project" value="InterPro"/>
</dbReference>
<dbReference type="InterPro" id="IPR017853">
    <property type="entry name" value="GH"/>
</dbReference>
<comment type="caution">
    <text evidence="10">The sequence shown here is derived from an EMBL/GenBank/DDBJ whole genome shotgun (WGS) entry which is preliminary data.</text>
</comment>
<dbReference type="Pfam" id="PF02449">
    <property type="entry name" value="Glyco_hydro_42"/>
    <property type="match status" value="1"/>
</dbReference>
<dbReference type="EMBL" id="AMLP01000019">
    <property type="protein sequence ID" value="ELS58495.1"/>
    <property type="molecule type" value="Genomic_DNA"/>
</dbReference>
<dbReference type="InterPro" id="IPR013529">
    <property type="entry name" value="Glyco_hydro_42_N"/>
</dbReference>
<evidence type="ECO:0000259" key="7">
    <source>
        <dbReference type="Pfam" id="PF02449"/>
    </source>
</evidence>
<dbReference type="CDD" id="cd03143">
    <property type="entry name" value="A4_beta-galactosidase_middle_domain"/>
    <property type="match status" value="1"/>
</dbReference>
<evidence type="ECO:0000259" key="9">
    <source>
        <dbReference type="Pfam" id="PF08533"/>
    </source>
</evidence>
<dbReference type="Pfam" id="PF08532">
    <property type="entry name" value="Glyco_hydro_42M"/>
    <property type="match status" value="1"/>
</dbReference>
<comment type="catalytic activity">
    <reaction evidence="1">
        <text>Hydrolysis of terminal non-reducing beta-D-galactose residues in beta-D-galactosides.</text>
        <dbReference type="EC" id="3.2.1.23"/>
    </reaction>
</comment>
<evidence type="ECO:0000256" key="1">
    <source>
        <dbReference type="ARBA" id="ARBA00001412"/>
    </source>
</evidence>
<reference evidence="10 11" key="1">
    <citation type="journal article" date="2013" name="Genome Announc.">
        <title>Draft Genome Sequence of Streptomyces viridochromogenes Strain Tu57, Producer of Avilamycin.</title>
        <authorList>
            <person name="Gruning B.A."/>
            <person name="Erxleben A."/>
            <person name="Hahnlein A."/>
            <person name="Gunther S."/>
        </authorList>
    </citation>
    <scope>NUCLEOTIDE SEQUENCE [LARGE SCALE GENOMIC DNA]</scope>
    <source>
        <strain evidence="10 11">Tue57</strain>
    </source>
</reference>
<feature type="region of interest" description="Disordered" evidence="6">
    <location>
        <begin position="1"/>
        <end position="41"/>
    </location>
</feature>
<evidence type="ECO:0000256" key="3">
    <source>
        <dbReference type="ARBA" id="ARBA00012756"/>
    </source>
</evidence>
<comment type="similarity">
    <text evidence="2">Belongs to the glycosyl hydrolase 42 family.</text>
</comment>
<evidence type="ECO:0000313" key="10">
    <source>
        <dbReference type="EMBL" id="ELS58495.1"/>
    </source>
</evidence>
<dbReference type="InterPro" id="IPR013738">
    <property type="entry name" value="Beta_galactosidase_Trimer"/>
</dbReference>
<dbReference type="Proteomes" id="UP000011205">
    <property type="component" value="Unassembled WGS sequence"/>
</dbReference>
<dbReference type="Gene3D" id="3.40.50.880">
    <property type="match status" value="1"/>
</dbReference>
<dbReference type="SUPFAM" id="SSF51445">
    <property type="entry name" value="(Trans)glycosidases"/>
    <property type="match status" value="1"/>
</dbReference>
<dbReference type="PATRIC" id="fig|1160705.3.peg.483"/>
<keyword evidence="5" id="KW-0326">Glycosidase</keyword>
<dbReference type="PANTHER" id="PTHR36447">
    <property type="entry name" value="BETA-GALACTOSIDASE GANA"/>
    <property type="match status" value="1"/>
</dbReference>
<feature type="domain" description="Glycoside hydrolase family 42 N-terminal" evidence="7">
    <location>
        <begin position="41"/>
        <end position="97"/>
    </location>
</feature>
<evidence type="ECO:0000256" key="5">
    <source>
        <dbReference type="ARBA" id="ARBA00023295"/>
    </source>
</evidence>
<sequence>MSREEEVAPASPADSAARLGRTASFRSGSSAIRPTPRTPRRRNALAHVAHGADGIAYFQWRAAKAGAEQWHSAMLPHAGTDSRIWQDVVQLGADLRALAEVHGSTSPARVAIVWEWNARWAMELPCQPSSELRFQDLVRHWYTPLWRAGVAVDFVRPDSPDLDRYQLVLAPSLYLVDDAGAADLAAFVERGGTLAVGFHSGAVDENCHIRLGGYPGAFREILGVHGDELFPLLPGQSVGLTGQVPQDATADLWTERIRLTGAEAVATYADGTLAGVPAITRHTYGGGTAWYLATHPDPTTLAAALKRICLQAGVRPKREVPAGVEVVRRRGADADYLFLIDHAGHGAEIPAEGVELLTGKPVTVPEGGVAVVREPRAELRERVTA</sequence>
<evidence type="ECO:0000256" key="6">
    <source>
        <dbReference type="SAM" id="MobiDB-lite"/>
    </source>
</evidence>
<dbReference type="InterPro" id="IPR003476">
    <property type="entry name" value="Glyco_hydro_42"/>
</dbReference>
<dbReference type="EC" id="3.2.1.23" evidence="3"/>
<organism evidence="10 11">
    <name type="scientific">Streptomyces viridochromogenes Tue57</name>
    <dbReference type="NCBI Taxonomy" id="1160705"/>
    <lineage>
        <taxon>Bacteria</taxon>
        <taxon>Bacillati</taxon>
        <taxon>Actinomycetota</taxon>
        <taxon>Actinomycetes</taxon>
        <taxon>Kitasatosporales</taxon>
        <taxon>Streptomycetaceae</taxon>
        <taxon>Streptomyces</taxon>
    </lineage>
</organism>
<feature type="domain" description="Beta-galactosidase C-terminal" evidence="9">
    <location>
        <begin position="323"/>
        <end position="374"/>
    </location>
</feature>
<gene>
    <name evidence="10" type="ORF">STVIR_0488</name>
</gene>
<accession>L8PPR1</accession>
<proteinExistence type="inferred from homology"/>
<dbReference type="Gene3D" id="3.20.20.80">
    <property type="entry name" value="Glycosidases"/>
    <property type="match status" value="1"/>
</dbReference>
<evidence type="ECO:0000259" key="8">
    <source>
        <dbReference type="Pfam" id="PF08532"/>
    </source>
</evidence>
<dbReference type="GO" id="GO:0006012">
    <property type="term" value="P:galactose metabolic process"/>
    <property type="evidence" value="ECO:0007669"/>
    <property type="project" value="InterPro"/>
</dbReference>